<dbReference type="Pfam" id="PF09607">
    <property type="entry name" value="BrkDBD"/>
    <property type="match status" value="1"/>
</dbReference>
<evidence type="ECO:0000313" key="3">
    <source>
        <dbReference type="EMBL" id="RMX37036.1"/>
    </source>
</evidence>
<comment type="caution">
    <text evidence="3">The sequence shown here is derived from an EMBL/GenBank/DDBJ whole genome shotgun (WGS) entry which is preliminary data.</text>
</comment>
<evidence type="ECO:0000313" key="4">
    <source>
        <dbReference type="Proteomes" id="UP000275408"/>
    </source>
</evidence>
<feature type="region of interest" description="Disordered" evidence="1">
    <location>
        <begin position="52"/>
        <end position="78"/>
    </location>
</feature>
<evidence type="ECO:0000256" key="1">
    <source>
        <dbReference type="SAM" id="MobiDB-lite"/>
    </source>
</evidence>
<dbReference type="OrthoDB" id="5961875at2759"/>
<accession>A0A3M6T6K0</accession>
<dbReference type="EMBL" id="RCHS01004207">
    <property type="protein sequence ID" value="RMX37036.1"/>
    <property type="molecule type" value="Genomic_DNA"/>
</dbReference>
<feature type="domain" description="Brinker DNA-binding" evidence="2">
    <location>
        <begin position="6"/>
        <end position="46"/>
    </location>
</feature>
<reference evidence="3 4" key="1">
    <citation type="journal article" date="2018" name="Sci. Rep.">
        <title>Comparative analysis of the Pocillopora damicornis genome highlights role of immune system in coral evolution.</title>
        <authorList>
            <person name="Cunning R."/>
            <person name="Bay R.A."/>
            <person name="Gillette P."/>
            <person name="Baker A.C."/>
            <person name="Traylor-Knowles N."/>
        </authorList>
    </citation>
    <scope>NUCLEOTIDE SEQUENCE [LARGE SCALE GENOMIC DNA]</scope>
    <source>
        <strain evidence="3">RSMAS</strain>
        <tissue evidence="3">Whole animal</tissue>
    </source>
</reference>
<dbReference type="Gene3D" id="1.10.10.60">
    <property type="entry name" value="Homeodomain-like"/>
    <property type="match status" value="1"/>
</dbReference>
<organism evidence="3 4">
    <name type="scientific">Pocillopora damicornis</name>
    <name type="common">Cauliflower coral</name>
    <name type="synonym">Millepora damicornis</name>
    <dbReference type="NCBI Taxonomy" id="46731"/>
    <lineage>
        <taxon>Eukaryota</taxon>
        <taxon>Metazoa</taxon>
        <taxon>Cnidaria</taxon>
        <taxon>Anthozoa</taxon>
        <taxon>Hexacorallia</taxon>
        <taxon>Scleractinia</taxon>
        <taxon>Astrocoeniina</taxon>
        <taxon>Pocilloporidae</taxon>
        <taxon>Pocillopora</taxon>
    </lineage>
</organism>
<dbReference type="InterPro" id="IPR009057">
    <property type="entry name" value="Homeodomain-like_sf"/>
</dbReference>
<name>A0A3M6T6K0_POCDA</name>
<protein>
    <recommendedName>
        <fullName evidence="2">Brinker DNA-binding domain-containing protein</fullName>
    </recommendedName>
</protein>
<dbReference type="SUPFAM" id="SSF46689">
    <property type="entry name" value="Homeodomain-like"/>
    <property type="match status" value="1"/>
</dbReference>
<keyword evidence="4" id="KW-1185">Reference proteome</keyword>
<sequence>MPNTRRHSYNLNFKLKIVVEAEAVNNNREIAREYGISESIVRKWRNQQDIRRSEDDSQARFLGPLPTKRSRTSATVGRLVQKRSQDLMNVTEEHTIHRPNVSTLLSSAFIRGDLDAVTRGPFI</sequence>
<dbReference type="InterPro" id="IPR018586">
    <property type="entry name" value="Brinker_DNA-bd"/>
</dbReference>
<dbReference type="Proteomes" id="UP000275408">
    <property type="component" value="Unassembled WGS sequence"/>
</dbReference>
<proteinExistence type="predicted"/>
<evidence type="ECO:0000259" key="2">
    <source>
        <dbReference type="Pfam" id="PF09607"/>
    </source>
</evidence>
<gene>
    <name evidence="3" type="ORF">pdam_00025334</name>
</gene>
<dbReference type="AlphaFoldDB" id="A0A3M6T6K0"/>